<gene>
    <name evidence="1" type="ORF">QNI16_29485</name>
</gene>
<evidence type="ECO:0000313" key="1">
    <source>
        <dbReference type="EMBL" id="MDJ1484668.1"/>
    </source>
</evidence>
<reference evidence="1" key="1">
    <citation type="submission" date="2023-05" db="EMBL/GenBank/DDBJ databases">
        <authorList>
            <person name="Zhang X."/>
        </authorList>
    </citation>
    <scope>NUCLEOTIDE SEQUENCE</scope>
    <source>
        <strain evidence="1">YF14B1</strain>
    </source>
</reference>
<evidence type="ECO:0000313" key="2">
    <source>
        <dbReference type="Proteomes" id="UP001241110"/>
    </source>
</evidence>
<dbReference type="Proteomes" id="UP001241110">
    <property type="component" value="Unassembled WGS sequence"/>
</dbReference>
<protein>
    <recommendedName>
        <fullName evidence="3">Secretion system C-terminal sorting domain-containing protein</fullName>
    </recommendedName>
</protein>
<dbReference type="EMBL" id="JASJOS010000016">
    <property type="protein sequence ID" value="MDJ1484668.1"/>
    <property type="molecule type" value="Genomic_DNA"/>
</dbReference>
<proteinExistence type="predicted"/>
<sequence>MKTDTSISLNSNTTISTTTNNLTTTIMKTQVTNNRLRFAIRKAVLTLVAAVAVAATQVTFGATGPEPAAAGSLQSTVFQLPNSLKFKTIIAANNNNKVFITILNAKNETIYTEVTKNNSSYIRTFDFSTLADGEYTFQISNGKETQSKTFKIETTTARVVNLN</sequence>
<comment type="caution">
    <text evidence="1">The sequence shown here is derived from an EMBL/GenBank/DDBJ whole genome shotgun (WGS) entry which is preliminary data.</text>
</comment>
<accession>A0AAE3UBR0</accession>
<organism evidence="1 2">
    <name type="scientific">Xanthocytophaga flava</name>
    <dbReference type="NCBI Taxonomy" id="3048013"/>
    <lineage>
        <taxon>Bacteria</taxon>
        <taxon>Pseudomonadati</taxon>
        <taxon>Bacteroidota</taxon>
        <taxon>Cytophagia</taxon>
        <taxon>Cytophagales</taxon>
        <taxon>Rhodocytophagaceae</taxon>
        <taxon>Xanthocytophaga</taxon>
    </lineage>
</organism>
<evidence type="ECO:0008006" key="3">
    <source>
        <dbReference type="Google" id="ProtNLM"/>
    </source>
</evidence>
<dbReference type="RefSeq" id="WP_313986277.1">
    <property type="nucleotide sequence ID" value="NZ_JASJOS010000016.1"/>
</dbReference>
<dbReference type="AlphaFoldDB" id="A0AAE3UBR0"/>
<name>A0AAE3UBR0_9BACT</name>